<name>A0ABW3SQT4_9BACT</name>
<dbReference type="EMBL" id="JBHTLD010000059">
    <property type="protein sequence ID" value="MFD1186237.1"/>
    <property type="molecule type" value="Genomic_DNA"/>
</dbReference>
<reference evidence="2" key="1">
    <citation type="journal article" date="2019" name="Int. J. Syst. Evol. Microbiol.">
        <title>The Global Catalogue of Microorganisms (GCM) 10K type strain sequencing project: providing services to taxonomists for standard genome sequencing and annotation.</title>
        <authorList>
            <consortium name="The Broad Institute Genomics Platform"/>
            <consortium name="The Broad Institute Genome Sequencing Center for Infectious Disease"/>
            <person name="Wu L."/>
            <person name="Ma J."/>
        </authorList>
    </citation>
    <scope>NUCLEOTIDE SEQUENCE [LARGE SCALE GENOMIC DNA]</scope>
    <source>
        <strain evidence="2">JCM 31319</strain>
    </source>
</reference>
<dbReference type="Proteomes" id="UP001597094">
    <property type="component" value="Unassembled WGS sequence"/>
</dbReference>
<sequence length="68" mass="8126">MALSLDNLRRGRKYRLTNYGETFEFQVVEMPEENVYKVKDLNTLDTYLLHDLYKYGKGKDFDLEDLEA</sequence>
<comment type="caution">
    <text evidence="1">The sequence shown here is derived from an EMBL/GenBank/DDBJ whole genome shotgun (WGS) entry which is preliminary data.</text>
</comment>
<proteinExistence type="predicted"/>
<keyword evidence="2" id="KW-1185">Reference proteome</keyword>
<accession>A0ABW3SQT4</accession>
<evidence type="ECO:0000313" key="1">
    <source>
        <dbReference type="EMBL" id="MFD1186237.1"/>
    </source>
</evidence>
<gene>
    <name evidence="1" type="ORF">ACFQ2O_08485</name>
</gene>
<evidence type="ECO:0000313" key="2">
    <source>
        <dbReference type="Proteomes" id="UP001597094"/>
    </source>
</evidence>
<dbReference type="RefSeq" id="WP_377525649.1">
    <property type="nucleotide sequence ID" value="NZ_JBHTLD010000059.1"/>
</dbReference>
<protein>
    <submittedName>
        <fullName evidence="1">Uncharacterized protein</fullName>
    </submittedName>
</protein>
<organism evidence="1 2">
    <name type="scientific">Pontibacter rugosus</name>
    <dbReference type="NCBI Taxonomy" id="1745966"/>
    <lineage>
        <taxon>Bacteria</taxon>
        <taxon>Pseudomonadati</taxon>
        <taxon>Bacteroidota</taxon>
        <taxon>Cytophagia</taxon>
        <taxon>Cytophagales</taxon>
        <taxon>Hymenobacteraceae</taxon>
        <taxon>Pontibacter</taxon>
    </lineage>
</organism>